<dbReference type="Proteomes" id="UP000504714">
    <property type="component" value="Unassembled WGS sequence"/>
</dbReference>
<dbReference type="AlphaFoldDB" id="A0A6L2ZL37"/>
<reference evidence="1 2" key="1">
    <citation type="submission" date="2020-06" db="EMBL/GenBank/DDBJ databases">
        <title>The genome sequence of Candidatus Regiella insecticola strain Tut.</title>
        <authorList>
            <person name="Nikoh N."/>
            <person name="Tsuchida T."/>
            <person name="Koga R."/>
            <person name="Oshima K."/>
            <person name="Hattori M."/>
            <person name="Fukatsu T."/>
        </authorList>
    </citation>
    <scope>NUCLEOTIDE SEQUENCE [LARGE SCALE GENOMIC DNA]</scope>
    <source>
        <strain evidence="1 2">Tut</strain>
    </source>
</reference>
<protein>
    <recommendedName>
        <fullName evidence="3">DUF416 domain-containing protein</fullName>
    </recommendedName>
</protein>
<accession>A0A6L2ZL37</accession>
<dbReference type="Pfam" id="PF04222">
    <property type="entry name" value="DUF416"/>
    <property type="match status" value="1"/>
</dbReference>
<evidence type="ECO:0000313" key="1">
    <source>
        <dbReference type="EMBL" id="GFN45537.1"/>
    </source>
</evidence>
<name>A0A6L2ZL37_9ENTR</name>
<evidence type="ECO:0000313" key="2">
    <source>
        <dbReference type="Proteomes" id="UP000504714"/>
    </source>
</evidence>
<organism evidence="1 2">
    <name type="scientific">Candidatus Regiella insecticola</name>
    <dbReference type="NCBI Taxonomy" id="138073"/>
    <lineage>
        <taxon>Bacteria</taxon>
        <taxon>Pseudomonadati</taxon>
        <taxon>Pseudomonadota</taxon>
        <taxon>Gammaproteobacteria</taxon>
        <taxon>Enterobacterales</taxon>
        <taxon>Enterobacteriaceae</taxon>
        <taxon>aphid secondary symbionts</taxon>
        <taxon>Candidatus Regiella</taxon>
    </lineage>
</organism>
<comment type="caution">
    <text evidence="1">The sequence shown here is derived from an EMBL/GenBank/DDBJ whole genome shotgun (WGS) entry which is preliminary data.</text>
</comment>
<dbReference type="InterPro" id="IPR007338">
    <property type="entry name" value="DUF416"/>
</dbReference>
<dbReference type="Gene3D" id="1.20.1590.10">
    <property type="entry name" value="YP_001051499.1 domain like"/>
    <property type="match status" value="1"/>
</dbReference>
<proteinExistence type="predicted"/>
<dbReference type="InterPro" id="IPR023381">
    <property type="entry name" value="YP001051499.1-like_dom_sf"/>
</dbReference>
<evidence type="ECO:0008006" key="3">
    <source>
        <dbReference type="Google" id="ProtNLM"/>
    </source>
</evidence>
<dbReference type="EMBL" id="BLXO01000001">
    <property type="protein sequence ID" value="GFN45537.1"/>
    <property type="molecule type" value="Genomic_DNA"/>
</dbReference>
<dbReference type="RefSeq" id="WP_176487357.1">
    <property type="nucleotide sequence ID" value="NZ_BLXO01000001.1"/>
</dbReference>
<gene>
    <name evidence="1" type="primary">yjaG</name>
    <name evidence="1" type="ORF">RINTU1_07440</name>
</gene>
<sequence length="202" mass="23296">MLRNPTHLRFEKLKNWQSLTFMVCLCERMYPNYYKFCLETGFGDARIYRCILDLLWETLLVKNVKVNFDHQLEKLEDLIPSAESDSIYGVYPAIDACIALSEVVHAHLSGETLDHTIAISEVSVRTVAMLAMTLVGKKMTEDELKMLPALMEEWDIQWEIFRQLVDCKKPDLDLIKGLRSEIKAAAVSNIGINLMQLKKKRD</sequence>